<dbReference type="PANTHER" id="PTHR30302:SF1">
    <property type="entry name" value="HYDROGENASE 2 MATURATION PROTEASE"/>
    <property type="match status" value="1"/>
</dbReference>
<evidence type="ECO:0000256" key="1">
    <source>
        <dbReference type="ARBA" id="ARBA00006814"/>
    </source>
</evidence>
<comment type="similarity">
    <text evidence="1">Belongs to the peptidase A31 family.</text>
</comment>
<keyword evidence="3" id="KW-0064">Aspartyl protease</keyword>
<dbReference type="GO" id="GO:0004190">
    <property type="term" value="F:aspartic-type endopeptidase activity"/>
    <property type="evidence" value="ECO:0007669"/>
    <property type="project" value="UniProtKB-KW"/>
</dbReference>
<keyword evidence="2 5" id="KW-0645">Protease</keyword>
<dbReference type="Proteomes" id="UP000612893">
    <property type="component" value="Unassembled WGS sequence"/>
</dbReference>
<dbReference type="PANTHER" id="PTHR30302">
    <property type="entry name" value="HYDROGENASE 1 MATURATION PROTEASE"/>
    <property type="match status" value="1"/>
</dbReference>
<evidence type="ECO:0000256" key="2">
    <source>
        <dbReference type="ARBA" id="ARBA00022670"/>
    </source>
</evidence>
<dbReference type="InterPro" id="IPR023430">
    <property type="entry name" value="Pept_HybD-like_dom_sf"/>
</dbReference>
<accession>A0A934NF62</accession>
<dbReference type="GO" id="GO:0006508">
    <property type="term" value="P:proteolysis"/>
    <property type="evidence" value="ECO:0007669"/>
    <property type="project" value="UniProtKB-KW"/>
</dbReference>
<gene>
    <name evidence="5" type="ORF">JF922_19965</name>
</gene>
<dbReference type="PRINTS" id="PR00446">
    <property type="entry name" value="HYDRGNUPTAKE"/>
</dbReference>
<protein>
    <submittedName>
        <fullName evidence="5">Hydrogenase maturation protease</fullName>
    </submittedName>
</protein>
<dbReference type="SUPFAM" id="SSF53163">
    <property type="entry name" value="HybD-like"/>
    <property type="match status" value="1"/>
</dbReference>
<dbReference type="AlphaFoldDB" id="A0A934NF62"/>
<evidence type="ECO:0000313" key="5">
    <source>
        <dbReference type="EMBL" id="MBJ7600337.1"/>
    </source>
</evidence>
<dbReference type="Gene3D" id="3.40.50.1450">
    <property type="entry name" value="HybD-like"/>
    <property type="match status" value="1"/>
</dbReference>
<proteinExistence type="inferred from homology"/>
<reference evidence="5" key="1">
    <citation type="submission" date="2020-10" db="EMBL/GenBank/DDBJ databases">
        <title>Ca. Dormibacterota MAGs.</title>
        <authorList>
            <person name="Montgomery K."/>
        </authorList>
    </citation>
    <scope>NUCLEOTIDE SEQUENCE [LARGE SCALE GENOMIC DNA]</scope>
    <source>
        <strain evidence="5">SC8812_S17_10</strain>
    </source>
</reference>
<organism evidence="5 6">
    <name type="scientific">Candidatus Nephthysia bennettiae</name>
    <dbReference type="NCBI Taxonomy" id="3127016"/>
    <lineage>
        <taxon>Bacteria</taxon>
        <taxon>Bacillati</taxon>
        <taxon>Candidatus Dormiibacterota</taxon>
        <taxon>Candidatus Dormibacteria</taxon>
        <taxon>Candidatus Dormibacterales</taxon>
        <taxon>Candidatus Dormibacteraceae</taxon>
        <taxon>Candidatus Nephthysia</taxon>
    </lineage>
</organism>
<evidence type="ECO:0000313" key="6">
    <source>
        <dbReference type="Proteomes" id="UP000612893"/>
    </source>
</evidence>
<evidence type="ECO:0000256" key="4">
    <source>
        <dbReference type="ARBA" id="ARBA00022801"/>
    </source>
</evidence>
<dbReference type="NCBIfam" id="TIGR00072">
    <property type="entry name" value="hydrog_prot"/>
    <property type="match status" value="1"/>
</dbReference>
<keyword evidence="4" id="KW-0378">Hydrolase</keyword>
<dbReference type="InterPro" id="IPR000671">
    <property type="entry name" value="Peptidase_A31"/>
</dbReference>
<evidence type="ECO:0000256" key="3">
    <source>
        <dbReference type="ARBA" id="ARBA00022750"/>
    </source>
</evidence>
<dbReference type="RefSeq" id="WP_338204116.1">
    <property type="nucleotide sequence ID" value="NZ_JAEKNR010000198.1"/>
</dbReference>
<name>A0A934NF62_9BACT</name>
<dbReference type="Pfam" id="PF01750">
    <property type="entry name" value="HycI"/>
    <property type="match status" value="1"/>
</dbReference>
<keyword evidence="6" id="KW-1185">Reference proteome</keyword>
<comment type="caution">
    <text evidence="5">The sequence shown here is derived from an EMBL/GenBank/DDBJ whole genome shotgun (WGS) entry which is preliminary data.</text>
</comment>
<dbReference type="EMBL" id="JAEKNR010000198">
    <property type="protein sequence ID" value="MBJ7600337.1"/>
    <property type="molecule type" value="Genomic_DNA"/>
</dbReference>
<sequence length="176" mass="18092">MREAAATRILVAGIGNVFLGDDGFGVEVVARLAGRALPEAVEVADFGIRGFDLAYALMEGYDAAVLVDALSRSGQPGELFVIEPDLEQLERTEGPSVADGHGMDPVAVLKMVKQFGGEPPRLYVVGCEPASLGGEQGEMGLSAPVEAAVEGAVELVEGLVMRLLAPAAVGTGREGG</sequence>